<dbReference type="GO" id="GO:0043007">
    <property type="term" value="P:maintenance of rDNA"/>
    <property type="evidence" value="ECO:0007669"/>
    <property type="project" value="TreeGrafter"/>
</dbReference>
<evidence type="ECO:0000256" key="4">
    <source>
        <dbReference type="ARBA" id="ARBA00023136"/>
    </source>
</evidence>
<dbReference type="Pfam" id="PF10332">
    <property type="entry name" value="DUF2418"/>
    <property type="match status" value="1"/>
</dbReference>
<evidence type="ECO:0000313" key="7">
    <source>
        <dbReference type="EMBL" id="CAG8517058.1"/>
    </source>
</evidence>
<keyword evidence="3 6" id="KW-1133">Transmembrane helix</keyword>
<dbReference type="AlphaFoldDB" id="A0A9N9A3T8"/>
<organism evidence="7 8">
    <name type="scientific">Ambispora gerdemannii</name>
    <dbReference type="NCBI Taxonomy" id="144530"/>
    <lineage>
        <taxon>Eukaryota</taxon>
        <taxon>Fungi</taxon>
        <taxon>Fungi incertae sedis</taxon>
        <taxon>Mucoromycota</taxon>
        <taxon>Glomeromycotina</taxon>
        <taxon>Glomeromycetes</taxon>
        <taxon>Archaeosporales</taxon>
        <taxon>Ambisporaceae</taxon>
        <taxon>Ambispora</taxon>
    </lineage>
</organism>
<evidence type="ECO:0000256" key="5">
    <source>
        <dbReference type="SAM" id="MobiDB-lite"/>
    </source>
</evidence>
<feature type="transmembrane region" description="Helical" evidence="6">
    <location>
        <begin position="76"/>
        <end position="97"/>
    </location>
</feature>
<dbReference type="InterPro" id="IPR018819">
    <property type="entry name" value="Nur1/Mug154"/>
</dbReference>
<dbReference type="EMBL" id="CAJVPL010000639">
    <property type="protein sequence ID" value="CAG8517058.1"/>
    <property type="molecule type" value="Genomic_DNA"/>
</dbReference>
<evidence type="ECO:0000256" key="2">
    <source>
        <dbReference type="ARBA" id="ARBA00022692"/>
    </source>
</evidence>
<gene>
    <name evidence="7" type="ORF">AGERDE_LOCUS5038</name>
</gene>
<reference evidence="7" key="1">
    <citation type="submission" date="2021-06" db="EMBL/GenBank/DDBJ databases">
        <authorList>
            <person name="Kallberg Y."/>
            <person name="Tangrot J."/>
            <person name="Rosling A."/>
        </authorList>
    </citation>
    <scope>NUCLEOTIDE SEQUENCE</scope>
    <source>
        <strain evidence="7">MT106</strain>
    </source>
</reference>
<keyword evidence="8" id="KW-1185">Reference proteome</keyword>
<keyword evidence="4 6" id="KW-0472">Membrane</keyword>
<dbReference type="PANTHER" id="PTHR28293">
    <property type="entry name" value="NUCLEAR RIM PROTEIN 1"/>
    <property type="match status" value="1"/>
</dbReference>
<feature type="compositionally biased region" description="Polar residues" evidence="5">
    <location>
        <begin position="14"/>
        <end position="32"/>
    </location>
</feature>
<accession>A0A9N9A3T8</accession>
<evidence type="ECO:0000313" key="8">
    <source>
        <dbReference type="Proteomes" id="UP000789831"/>
    </source>
</evidence>
<name>A0A9N9A3T8_9GLOM</name>
<comment type="subcellular location">
    <subcellularLocation>
        <location evidence="1">Endomembrane system</location>
        <topology evidence="1">Multi-pass membrane protein</topology>
    </subcellularLocation>
</comment>
<dbReference type="Proteomes" id="UP000789831">
    <property type="component" value="Unassembled WGS sequence"/>
</dbReference>
<keyword evidence="2 6" id="KW-0812">Transmembrane</keyword>
<proteinExistence type="predicted"/>
<feature type="region of interest" description="Disordered" evidence="5">
    <location>
        <begin position="1"/>
        <end position="32"/>
    </location>
</feature>
<comment type="caution">
    <text evidence="7">The sequence shown here is derived from an EMBL/GenBank/DDBJ whole genome shotgun (WGS) entry which is preliminary data.</text>
</comment>
<protein>
    <submittedName>
        <fullName evidence="7">10777_t:CDS:1</fullName>
    </submittedName>
</protein>
<dbReference type="GO" id="GO:0007096">
    <property type="term" value="P:regulation of exit from mitosis"/>
    <property type="evidence" value="ECO:0007669"/>
    <property type="project" value="TreeGrafter"/>
</dbReference>
<evidence type="ECO:0000256" key="1">
    <source>
        <dbReference type="ARBA" id="ARBA00004127"/>
    </source>
</evidence>
<feature type="transmembrane region" description="Helical" evidence="6">
    <location>
        <begin position="117"/>
        <end position="141"/>
    </location>
</feature>
<dbReference type="PANTHER" id="PTHR28293:SF1">
    <property type="entry name" value="NUCLEAR RIM PROTEIN 1"/>
    <property type="match status" value="1"/>
</dbReference>
<feature type="transmembrane region" description="Helical" evidence="6">
    <location>
        <begin position="232"/>
        <end position="250"/>
    </location>
</feature>
<feature type="transmembrane region" description="Helical" evidence="6">
    <location>
        <begin position="47"/>
        <end position="64"/>
    </location>
</feature>
<dbReference type="OrthoDB" id="3363151at2759"/>
<sequence>MSSQPKLRSRQKHQGQQTNVTDPQNVASPQKNQHLIRRQRIVRQPGFWERIFSVPLDYIIMVINEYDSFDWDAWGPFLSLLTAIALNCMLIIVKICYRFDRPEFSFEEKQLADRSSYALKLELAEYGFLITSVVNFIYLAAQNKKYQMFYYQKLEQPLTSNAHLIKFNNDMPSWMDSYYGSIFYFFKSNTSLSQSQIWELNMWNPSSFSLHLFCYFSPPQVMVLMGLNSENWQYYFPVAAFITLQVYFLVKIYTTYVEDKQVLFGEVTYEYDNKFVYPTIFKKKNDIGTQTDPLIEWDIIQ</sequence>
<evidence type="ECO:0000256" key="3">
    <source>
        <dbReference type="ARBA" id="ARBA00022989"/>
    </source>
</evidence>
<evidence type="ECO:0000256" key="6">
    <source>
        <dbReference type="SAM" id="Phobius"/>
    </source>
</evidence>
<dbReference type="GO" id="GO:0012505">
    <property type="term" value="C:endomembrane system"/>
    <property type="evidence" value="ECO:0007669"/>
    <property type="project" value="UniProtKB-SubCell"/>
</dbReference>